<dbReference type="InParanoid" id="F0XZW9"/>
<keyword evidence="4" id="KW-0418">Kinase</keyword>
<reference evidence="6 7" key="1">
    <citation type="journal article" date="2011" name="Proc. Natl. Acad. Sci. U.S.A.">
        <title>Niche of harmful alga Aureococcus anophagefferens revealed through ecogenomics.</title>
        <authorList>
            <person name="Gobler C.J."/>
            <person name="Berry D.L."/>
            <person name="Dyhrman S.T."/>
            <person name="Wilhelm S.W."/>
            <person name="Salamov A."/>
            <person name="Lobanov A.V."/>
            <person name="Zhang Y."/>
            <person name="Collier J.L."/>
            <person name="Wurch L.L."/>
            <person name="Kustka A.B."/>
            <person name="Dill B.D."/>
            <person name="Shah M."/>
            <person name="VerBerkmoes N.C."/>
            <person name="Kuo A."/>
            <person name="Terry A."/>
            <person name="Pangilinan J."/>
            <person name="Lindquist E.A."/>
            <person name="Lucas S."/>
            <person name="Paulsen I.T."/>
            <person name="Hattenrath-Lehmann T.K."/>
            <person name="Talmage S.C."/>
            <person name="Walker E.A."/>
            <person name="Koch F."/>
            <person name="Burson A.M."/>
            <person name="Marcoval M.A."/>
            <person name="Tang Y.Z."/>
            <person name="Lecleir G.R."/>
            <person name="Coyne K.J."/>
            <person name="Berg G.M."/>
            <person name="Bertrand E.M."/>
            <person name="Saito M.A."/>
            <person name="Gladyshev V.N."/>
            <person name="Grigoriev I.V."/>
        </authorList>
    </citation>
    <scope>NUCLEOTIDE SEQUENCE [LARGE SCALE GENOMIC DNA]</scope>
    <source>
        <strain evidence="7">CCMP 1984</strain>
    </source>
</reference>
<dbReference type="PANTHER" id="PTHR24347">
    <property type="entry name" value="SERINE/THREONINE-PROTEIN KINASE"/>
    <property type="match status" value="1"/>
</dbReference>
<dbReference type="InterPro" id="IPR017441">
    <property type="entry name" value="Protein_kinase_ATP_BS"/>
</dbReference>
<dbReference type="eggNOG" id="KOG0032">
    <property type="taxonomic scope" value="Eukaryota"/>
</dbReference>
<keyword evidence="2 3" id="KW-0067">ATP-binding</keyword>
<dbReference type="SUPFAM" id="SSF56112">
    <property type="entry name" value="Protein kinase-like (PK-like)"/>
    <property type="match status" value="1"/>
</dbReference>
<dbReference type="GO" id="GO:0005524">
    <property type="term" value="F:ATP binding"/>
    <property type="evidence" value="ECO:0007669"/>
    <property type="project" value="UniProtKB-UniRule"/>
</dbReference>
<evidence type="ECO:0000256" key="1">
    <source>
        <dbReference type="ARBA" id="ARBA00022741"/>
    </source>
</evidence>
<dbReference type="Gene3D" id="1.10.510.10">
    <property type="entry name" value="Transferase(Phosphotransferase) domain 1"/>
    <property type="match status" value="1"/>
</dbReference>
<evidence type="ECO:0000256" key="2">
    <source>
        <dbReference type="ARBA" id="ARBA00022840"/>
    </source>
</evidence>
<keyword evidence="1 3" id="KW-0547">Nucleotide-binding</keyword>
<gene>
    <name evidence="6" type="ORF">AURANDRAFT_21507</name>
</gene>
<name>F0XZW9_AURAN</name>
<dbReference type="OrthoDB" id="40902at2759"/>
<dbReference type="InterPro" id="IPR000719">
    <property type="entry name" value="Prot_kinase_dom"/>
</dbReference>
<dbReference type="PROSITE" id="PS00108">
    <property type="entry name" value="PROTEIN_KINASE_ST"/>
    <property type="match status" value="1"/>
</dbReference>
<dbReference type="PROSITE" id="PS50011">
    <property type="entry name" value="PROTEIN_KINASE_DOM"/>
    <property type="match status" value="1"/>
</dbReference>
<dbReference type="EMBL" id="GL833122">
    <property type="protein sequence ID" value="EGB11414.1"/>
    <property type="molecule type" value="Genomic_DNA"/>
</dbReference>
<dbReference type="PROSITE" id="PS00107">
    <property type="entry name" value="PROTEIN_KINASE_ATP"/>
    <property type="match status" value="1"/>
</dbReference>
<evidence type="ECO:0000313" key="6">
    <source>
        <dbReference type="EMBL" id="EGB11414.1"/>
    </source>
</evidence>
<protein>
    <recommendedName>
        <fullName evidence="5">Protein kinase domain-containing protein</fullName>
    </recommendedName>
</protein>
<keyword evidence="7" id="KW-1185">Reference proteome</keyword>
<evidence type="ECO:0000256" key="3">
    <source>
        <dbReference type="PROSITE-ProRule" id="PRU10141"/>
    </source>
</evidence>
<keyword evidence="4" id="KW-0808">Transferase</keyword>
<dbReference type="SMART" id="SM00220">
    <property type="entry name" value="S_TKc"/>
    <property type="match status" value="1"/>
</dbReference>
<organism evidence="7">
    <name type="scientific">Aureococcus anophagefferens</name>
    <name type="common">Harmful bloom alga</name>
    <dbReference type="NCBI Taxonomy" id="44056"/>
    <lineage>
        <taxon>Eukaryota</taxon>
        <taxon>Sar</taxon>
        <taxon>Stramenopiles</taxon>
        <taxon>Ochrophyta</taxon>
        <taxon>Pelagophyceae</taxon>
        <taxon>Pelagomonadales</taxon>
        <taxon>Pelagomonadaceae</taxon>
        <taxon>Aureococcus</taxon>
    </lineage>
</organism>
<dbReference type="GO" id="GO:0004674">
    <property type="term" value="F:protein serine/threonine kinase activity"/>
    <property type="evidence" value="ECO:0007669"/>
    <property type="project" value="UniProtKB-KW"/>
</dbReference>
<keyword evidence="4" id="KW-0723">Serine/threonine-protein kinase</keyword>
<dbReference type="KEGG" id="aaf:AURANDRAFT_21507"/>
<feature type="binding site" evidence="3">
    <location>
        <position position="74"/>
    </location>
    <ligand>
        <name>ATP</name>
        <dbReference type="ChEBI" id="CHEBI:30616"/>
    </ligand>
</feature>
<dbReference type="RefSeq" id="XP_009033784.1">
    <property type="nucleotide sequence ID" value="XM_009035536.1"/>
</dbReference>
<evidence type="ECO:0000256" key="4">
    <source>
        <dbReference type="RuleBase" id="RU000304"/>
    </source>
</evidence>
<evidence type="ECO:0000259" key="5">
    <source>
        <dbReference type="PROSITE" id="PS50011"/>
    </source>
</evidence>
<dbReference type="AlphaFoldDB" id="F0XZW9"/>
<comment type="similarity">
    <text evidence="4">Belongs to the protein kinase superfamily.</text>
</comment>
<accession>F0XZW9</accession>
<dbReference type="OMA" id="HRRWIVG"/>
<dbReference type="InterPro" id="IPR008271">
    <property type="entry name" value="Ser/Thr_kinase_AS"/>
</dbReference>
<evidence type="ECO:0000313" key="7">
    <source>
        <dbReference type="Proteomes" id="UP000002729"/>
    </source>
</evidence>
<proteinExistence type="inferred from homology"/>
<feature type="domain" description="Protein kinase" evidence="5">
    <location>
        <begin position="45"/>
        <end position="310"/>
    </location>
</feature>
<dbReference type="Pfam" id="PF00069">
    <property type="entry name" value="Pkinase"/>
    <property type="match status" value="1"/>
</dbReference>
<sequence length="338" mass="36871">MWGYGSARLALRALTTRRLDRRDAALEELDAEPSSSRWAALRQRYDLGEELGSGGGGRVFSGRCKARGLPVAIKAVKAHLAAELPREAQLLGEARHRAVLRVHECLPEDGFLVTERLDGGELFDRLARRELVGDARAQRKVLGDVFDAVAFLHDAGIAHLDLKPENIVLEDDEEWNVRLVDFGSARRVDGRDGRDGAVGIHDSPRTAAYAPPELLRRERGVDPKKVDAWAAGVVAYFVFTGRHPFDGGGPATTDRDVERAVLAGAEAAGRFEGADWARVPAAMRGAVARCLSPDPAARPTLRELADAEWIKTPAPQHRLVLDRGEAARWVLDGGERAP</sequence>
<dbReference type="GeneID" id="20219453"/>
<dbReference type="InterPro" id="IPR011009">
    <property type="entry name" value="Kinase-like_dom_sf"/>
</dbReference>
<dbReference type="Proteomes" id="UP000002729">
    <property type="component" value="Unassembled WGS sequence"/>
</dbReference>